<comment type="catalytic activity">
    <reaction evidence="1 9">
        <text>a ribonucleoside 5'-phosphate + H2O = a ribonucleoside + phosphate</text>
        <dbReference type="Rhea" id="RHEA:12484"/>
        <dbReference type="ChEBI" id="CHEBI:15377"/>
        <dbReference type="ChEBI" id="CHEBI:18254"/>
        <dbReference type="ChEBI" id="CHEBI:43474"/>
        <dbReference type="ChEBI" id="CHEBI:58043"/>
        <dbReference type="EC" id="3.1.3.5"/>
    </reaction>
</comment>
<dbReference type="GO" id="GO:0004309">
    <property type="term" value="F:exopolyphosphatase activity"/>
    <property type="evidence" value="ECO:0007669"/>
    <property type="project" value="TreeGrafter"/>
</dbReference>
<evidence type="ECO:0000256" key="3">
    <source>
        <dbReference type="ARBA" id="ARBA00004496"/>
    </source>
</evidence>
<dbReference type="GO" id="GO:0008254">
    <property type="term" value="F:3'-nucleotidase activity"/>
    <property type="evidence" value="ECO:0007669"/>
    <property type="project" value="TreeGrafter"/>
</dbReference>
<keyword evidence="8 9" id="KW-0378">Hydrolase</keyword>
<comment type="function">
    <text evidence="9">Nucleotidase that shows phosphatase activity on nucleoside 5'-monophosphates.</text>
</comment>
<protein>
    <recommendedName>
        <fullName evidence="9">5'-nucleotidase SurE</fullName>
        <ecNumber evidence="9">3.1.3.5</ecNumber>
    </recommendedName>
    <alternativeName>
        <fullName evidence="9">Nucleoside 5'-monophosphate phosphohydrolase</fullName>
    </alternativeName>
</protein>
<keyword evidence="5 9" id="KW-0963">Cytoplasm</keyword>
<comment type="subcellular location">
    <subcellularLocation>
        <location evidence="3 9">Cytoplasm</location>
    </subcellularLocation>
</comment>
<feature type="binding site" evidence="9">
    <location>
        <position position="8"/>
    </location>
    <ligand>
        <name>a divalent metal cation</name>
        <dbReference type="ChEBI" id="CHEBI:60240"/>
    </ligand>
</feature>
<dbReference type="InterPro" id="IPR036523">
    <property type="entry name" value="SurE-like_sf"/>
</dbReference>
<dbReference type="PANTHER" id="PTHR30457">
    <property type="entry name" value="5'-NUCLEOTIDASE SURE"/>
    <property type="match status" value="1"/>
</dbReference>
<evidence type="ECO:0000313" key="11">
    <source>
        <dbReference type="EMBL" id="OGD13763.1"/>
    </source>
</evidence>
<dbReference type="Gene3D" id="3.40.1210.10">
    <property type="entry name" value="Survival protein SurE-like phosphatase/nucleotidase"/>
    <property type="match status" value="1"/>
</dbReference>
<evidence type="ECO:0000256" key="6">
    <source>
        <dbReference type="ARBA" id="ARBA00022723"/>
    </source>
</evidence>
<dbReference type="InterPro" id="IPR002828">
    <property type="entry name" value="SurE-like_Pase/nucleotidase"/>
</dbReference>
<evidence type="ECO:0000256" key="2">
    <source>
        <dbReference type="ARBA" id="ARBA00001946"/>
    </source>
</evidence>
<dbReference type="GO" id="GO:0008253">
    <property type="term" value="F:5'-nucleotidase activity"/>
    <property type="evidence" value="ECO:0007669"/>
    <property type="project" value="UniProtKB-UniRule"/>
</dbReference>
<evidence type="ECO:0000256" key="5">
    <source>
        <dbReference type="ARBA" id="ARBA00022490"/>
    </source>
</evidence>
<dbReference type="NCBIfam" id="NF001490">
    <property type="entry name" value="PRK00346.1-4"/>
    <property type="match status" value="1"/>
</dbReference>
<comment type="cofactor">
    <cofactor evidence="9">
        <name>a divalent metal cation</name>
        <dbReference type="ChEBI" id="CHEBI:60240"/>
    </cofactor>
    <text evidence="9">Binds 1 divalent metal cation per subunit.</text>
</comment>
<evidence type="ECO:0000313" key="12">
    <source>
        <dbReference type="Proteomes" id="UP000177701"/>
    </source>
</evidence>
<evidence type="ECO:0000259" key="10">
    <source>
        <dbReference type="Pfam" id="PF01975"/>
    </source>
</evidence>
<comment type="cofactor">
    <cofactor evidence="2">
        <name>Mg(2+)</name>
        <dbReference type="ChEBI" id="CHEBI:18420"/>
    </cofactor>
</comment>
<dbReference type="GO" id="GO:0046872">
    <property type="term" value="F:metal ion binding"/>
    <property type="evidence" value="ECO:0007669"/>
    <property type="project" value="UniProtKB-UniRule"/>
</dbReference>
<dbReference type="HAMAP" id="MF_00060">
    <property type="entry name" value="SurE"/>
    <property type="match status" value="1"/>
</dbReference>
<comment type="similarity">
    <text evidence="4 9">Belongs to the SurE nucleotidase family.</text>
</comment>
<dbReference type="Pfam" id="PF01975">
    <property type="entry name" value="SurE"/>
    <property type="match status" value="1"/>
</dbReference>
<comment type="caution">
    <text evidence="11">The sequence shown here is derived from an EMBL/GenBank/DDBJ whole genome shotgun (WGS) entry which is preliminary data.</text>
</comment>
<proteinExistence type="inferred from homology"/>
<dbReference type="EMBL" id="MEYH01000101">
    <property type="protein sequence ID" value="OGD13763.1"/>
    <property type="molecule type" value="Genomic_DNA"/>
</dbReference>
<dbReference type="Proteomes" id="UP000177701">
    <property type="component" value="Unassembled WGS sequence"/>
</dbReference>
<evidence type="ECO:0000256" key="7">
    <source>
        <dbReference type="ARBA" id="ARBA00022741"/>
    </source>
</evidence>
<reference evidence="11 12" key="1">
    <citation type="journal article" date="2016" name="Nat. Commun.">
        <title>Thousands of microbial genomes shed light on interconnected biogeochemical processes in an aquifer system.</title>
        <authorList>
            <person name="Anantharaman K."/>
            <person name="Brown C.T."/>
            <person name="Hug L.A."/>
            <person name="Sharon I."/>
            <person name="Castelle C.J."/>
            <person name="Probst A.J."/>
            <person name="Thomas B.C."/>
            <person name="Singh A."/>
            <person name="Wilkins M.J."/>
            <person name="Karaoz U."/>
            <person name="Brodie E.L."/>
            <person name="Williams K.H."/>
            <person name="Hubbard S.S."/>
            <person name="Banfield J.F."/>
        </authorList>
    </citation>
    <scope>NUCLEOTIDE SEQUENCE [LARGE SCALE GENOMIC DNA]</scope>
</reference>
<name>A0A1F5A5C4_9BACT</name>
<dbReference type="PANTHER" id="PTHR30457:SF12">
    <property type="entry name" value="5'_3'-NUCLEOTIDASE SURE"/>
    <property type="match status" value="1"/>
</dbReference>
<dbReference type="AlphaFoldDB" id="A0A1F5A5C4"/>
<feature type="binding site" evidence="9">
    <location>
        <position position="39"/>
    </location>
    <ligand>
        <name>a divalent metal cation</name>
        <dbReference type="ChEBI" id="CHEBI:60240"/>
    </ligand>
</feature>
<dbReference type="SUPFAM" id="SSF64167">
    <property type="entry name" value="SurE-like"/>
    <property type="match status" value="1"/>
</dbReference>
<organism evidence="11 12">
    <name type="scientific">Candidatus Sediminicultor quintus</name>
    <dbReference type="NCBI Taxonomy" id="1797291"/>
    <lineage>
        <taxon>Bacteria</taxon>
        <taxon>Pseudomonadati</taxon>
        <taxon>Atribacterota</taxon>
        <taxon>Candidatus Phoenicimicrobiia</taxon>
        <taxon>Candidatus Pheonicimicrobiales</taxon>
        <taxon>Candidatus Phoenicimicrobiaceae</taxon>
        <taxon>Candidatus Sediminicultor</taxon>
    </lineage>
</organism>
<evidence type="ECO:0000256" key="1">
    <source>
        <dbReference type="ARBA" id="ARBA00000815"/>
    </source>
</evidence>
<keyword evidence="7 9" id="KW-0547">Nucleotide-binding</keyword>
<keyword evidence="6 9" id="KW-0479">Metal-binding</keyword>
<gene>
    <name evidence="9" type="primary">surE</name>
    <name evidence="11" type="ORF">A2V47_07880</name>
</gene>
<accession>A0A1F5A5C4</accession>
<dbReference type="GO" id="GO:0005737">
    <property type="term" value="C:cytoplasm"/>
    <property type="evidence" value="ECO:0007669"/>
    <property type="project" value="UniProtKB-SubCell"/>
</dbReference>
<dbReference type="GO" id="GO:0000166">
    <property type="term" value="F:nucleotide binding"/>
    <property type="evidence" value="ECO:0007669"/>
    <property type="project" value="UniProtKB-KW"/>
</dbReference>
<evidence type="ECO:0000256" key="4">
    <source>
        <dbReference type="ARBA" id="ARBA00011062"/>
    </source>
</evidence>
<evidence type="ECO:0000256" key="8">
    <source>
        <dbReference type="ARBA" id="ARBA00022801"/>
    </source>
</evidence>
<feature type="binding site" evidence="9">
    <location>
        <position position="9"/>
    </location>
    <ligand>
        <name>a divalent metal cation</name>
        <dbReference type="ChEBI" id="CHEBI:60240"/>
    </ligand>
</feature>
<dbReference type="NCBIfam" id="NF001492">
    <property type="entry name" value="PRK00346.2-2"/>
    <property type="match status" value="1"/>
</dbReference>
<evidence type="ECO:0000256" key="9">
    <source>
        <dbReference type="HAMAP-Rule" id="MF_00060"/>
    </source>
</evidence>
<sequence length="256" mass="28497">MKILLTNDDGIYSEGIQILKKQLDKIAEVTVIAPDRERSTIGHAMTLRKPLRIRKEKINGDFCGFSLDGTPADCVIIGILEIMKDGKPDLIVSGINRGPNLGDDIFYSGTVSAAVEGAMRNVPSLAVSIAGFEDFKFESAALFTKKIASNLMKNNLPSNLVLNINFPNIDYEEIEGVEITRHGKRVYQDEVKIIHDPQGTTHYWLGGELPEGNIEPDTDFEAISNNKVSITPLSLDLTNYQMMPKVKDWAKIWNFK</sequence>
<feature type="binding site" evidence="9">
    <location>
        <position position="96"/>
    </location>
    <ligand>
        <name>a divalent metal cation</name>
        <dbReference type="ChEBI" id="CHEBI:60240"/>
    </ligand>
</feature>
<feature type="domain" description="Survival protein SurE-like phosphatase/nucleotidase" evidence="10">
    <location>
        <begin position="3"/>
        <end position="188"/>
    </location>
</feature>
<dbReference type="NCBIfam" id="TIGR00087">
    <property type="entry name" value="surE"/>
    <property type="match status" value="1"/>
</dbReference>
<dbReference type="STRING" id="1797291.A2V47_07880"/>
<dbReference type="FunFam" id="3.40.1210.10:FF:000001">
    <property type="entry name" value="5'/3'-nucleotidase SurE"/>
    <property type="match status" value="1"/>
</dbReference>
<dbReference type="EC" id="3.1.3.5" evidence="9"/>
<dbReference type="InterPro" id="IPR030048">
    <property type="entry name" value="SurE"/>
</dbReference>